<dbReference type="AlphaFoldDB" id="A0AA36FJ67"/>
<accession>A0AA36FJ67</accession>
<name>A0AA36FJ67_OCTVU</name>
<evidence type="ECO:0000313" key="1">
    <source>
        <dbReference type="EMBL" id="CAI9739627.1"/>
    </source>
</evidence>
<proteinExistence type="predicted"/>
<keyword evidence="2" id="KW-1185">Reference proteome</keyword>
<organism evidence="1 2">
    <name type="scientific">Octopus vulgaris</name>
    <name type="common">Common octopus</name>
    <dbReference type="NCBI Taxonomy" id="6645"/>
    <lineage>
        <taxon>Eukaryota</taxon>
        <taxon>Metazoa</taxon>
        <taxon>Spiralia</taxon>
        <taxon>Lophotrochozoa</taxon>
        <taxon>Mollusca</taxon>
        <taxon>Cephalopoda</taxon>
        <taxon>Coleoidea</taxon>
        <taxon>Octopodiformes</taxon>
        <taxon>Octopoda</taxon>
        <taxon>Incirrata</taxon>
        <taxon>Octopodidae</taxon>
        <taxon>Octopus</taxon>
    </lineage>
</organism>
<gene>
    <name evidence="1" type="ORF">OCTVUL_1B009061</name>
</gene>
<protein>
    <submittedName>
        <fullName evidence="1">Uncharacterized protein</fullName>
    </submittedName>
</protein>
<dbReference type="Proteomes" id="UP001162480">
    <property type="component" value="Chromosome 23"/>
</dbReference>
<evidence type="ECO:0000313" key="2">
    <source>
        <dbReference type="Proteomes" id="UP001162480"/>
    </source>
</evidence>
<reference evidence="1" key="1">
    <citation type="submission" date="2023-08" db="EMBL/GenBank/DDBJ databases">
        <authorList>
            <person name="Alioto T."/>
            <person name="Alioto T."/>
            <person name="Gomez Garrido J."/>
        </authorList>
    </citation>
    <scope>NUCLEOTIDE SEQUENCE</scope>
</reference>
<dbReference type="EMBL" id="OX597836">
    <property type="protein sequence ID" value="CAI9739627.1"/>
    <property type="molecule type" value="Genomic_DNA"/>
</dbReference>
<sequence length="141" mass="16479">MVHYLSSDSTDAYLSNEKSQARIRHRIMSVFLTKQPRLYFKLRRTGLELGISFVRMNERKAIDERGLWEPLGISFMAMTEIPLTDINNEKVWMRNITIDSTFAPYETHSRISSTGLDRNSKDNIPKFDMYREYCQSSTKAA</sequence>